<dbReference type="Gene3D" id="3.30.1360.70">
    <property type="entry name" value="Arginyl tRNA synthetase N-terminal domain"/>
    <property type="match status" value="1"/>
</dbReference>
<dbReference type="InterPro" id="IPR001278">
    <property type="entry name" value="Arg-tRNA-ligase"/>
</dbReference>
<evidence type="ECO:0000256" key="2">
    <source>
        <dbReference type="ARBA" id="ARBA00022490"/>
    </source>
</evidence>
<sequence length="589" mass="63754">MFDPLGELGSLVRAAAVTALGPEFSDVDPQVRRGQHGDAQADLALGLSKRARKAPRAIAESIVAALPPNDLIERAEIAGPGFINFTFASPWLAKAATRLLDDPRLGVPQAATPERVVIDYSAPNVAKEMHVGHLRSTVLGDALARLFEFRGHTVIRQNHIGDWGTPFGMLIEHLIDLDVKVGDASSELALADLSSFYKAARKKFDEDPAFADRSRRRVVALQGGDAETLARWRTLVDISTRYFETVYEALDVTLQRKDVAGESLYNDKLAPLVAELEASGHARENDGALCVFPAGFTNKEGEPLPLIVRKSDGGFGYATTDLAAIRYRLFDLGATRLLYVVGAPQAQHFSMIFTAARELGWLKPSARAEHVAFGSVLGPDRRMLRSREGDAVRLVDLVSEAIARAESVLATKAPDLDAETRAKVGKMVGVGSLKYADLSSDRVKDYVFDVDRMVSFDGNTSGYLQYAYARVRAIFRKVEGSVPVSGSLGPVVLAPAADNDAAARAERALVLNLLALAPAVQIVEDLLEPHRLAGYLYELATSFTSFYEKCPILSSTGELRASRLALAELTARTLSLALGLLGISVPERM</sequence>
<dbReference type="CDD" id="cd00671">
    <property type="entry name" value="ArgRS_core"/>
    <property type="match status" value="1"/>
</dbReference>
<dbReference type="InterPro" id="IPR014729">
    <property type="entry name" value="Rossmann-like_a/b/a_fold"/>
</dbReference>
<keyword evidence="14" id="KW-1185">Reference proteome</keyword>
<comment type="catalytic activity">
    <reaction evidence="8 9">
        <text>tRNA(Arg) + L-arginine + ATP = L-arginyl-tRNA(Arg) + AMP + diphosphate</text>
        <dbReference type="Rhea" id="RHEA:20301"/>
        <dbReference type="Rhea" id="RHEA-COMP:9658"/>
        <dbReference type="Rhea" id="RHEA-COMP:9673"/>
        <dbReference type="ChEBI" id="CHEBI:30616"/>
        <dbReference type="ChEBI" id="CHEBI:32682"/>
        <dbReference type="ChEBI" id="CHEBI:33019"/>
        <dbReference type="ChEBI" id="CHEBI:78442"/>
        <dbReference type="ChEBI" id="CHEBI:78513"/>
        <dbReference type="ChEBI" id="CHEBI:456215"/>
        <dbReference type="EC" id="6.1.1.19"/>
    </reaction>
</comment>
<dbReference type="SUPFAM" id="SSF52374">
    <property type="entry name" value="Nucleotidylyl transferase"/>
    <property type="match status" value="1"/>
</dbReference>
<dbReference type="Proteomes" id="UP001370348">
    <property type="component" value="Chromosome"/>
</dbReference>
<feature type="short sequence motif" description="'HIGH' region" evidence="9">
    <location>
        <begin position="123"/>
        <end position="133"/>
    </location>
</feature>
<comment type="subcellular location">
    <subcellularLocation>
        <location evidence="9">Cytoplasm</location>
    </subcellularLocation>
</comment>
<dbReference type="InterPro" id="IPR008909">
    <property type="entry name" value="DALR_anticod-bd"/>
</dbReference>
<evidence type="ECO:0000313" key="13">
    <source>
        <dbReference type="EMBL" id="WXB15935.1"/>
    </source>
</evidence>
<accession>A0ABZ2LYY0</accession>
<dbReference type="Gene3D" id="1.10.730.10">
    <property type="entry name" value="Isoleucyl-tRNA Synthetase, Domain 1"/>
    <property type="match status" value="1"/>
</dbReference>
<keyword evidence="5 9" id="KW-0067">ATP-binding</keyword>
<dbReference type="Pfam" id="PF03485">
    <property type="entry name" value="Arg_tRNA_synt_N"/>
    <property type="match status" value="1"/>
</dbReference>
<gene>
    <name evidence="9 13" type="primary">argS</name>
    <name evidence="13" type="ORF">LZC94_01400</name>
</gene>
<evidence type="ECO:0000256" key="10">
    <source>
        <dbReference type="RuleBase" id="RU363038"/>
    </source>
</evidence>
<keyword evidence="7 9" id="KW-0030">Aminoacyl-tRNA synthetase</keyword>
<evidence type="ECO:0000256" key="3">
    <source>
        <dbReference type="ARBA" id="ARBA00022598"/>
    </source>
</evidence>
<dbReference type="PROSITE" id="PS00178">
    <property type="entry name" value="AA_TRNA_LIGASE_I"/>
    <property type="match status" value="1"/>
</dbReference>
<evidence type="ECO:0000256" key="4">
    <source>
        <dbReference type="ARBA" id="ARBA00022741"/>
    </source>
</evidence>
<dbReference type="Gene3D" id="3.40.50.620">
    <property type="entry name" value="HUPs"/>
    <property type="match status" value="1"/>
</dbReference>
<evidence type="ECO:0000259" key="12">
    <source>
        <dbReference type="SMART" id="SM01016"/>
    </source>
</evidence>
<organism evidence="13 14">
    <name type="scientific">Pendulispora albinea</name>
    <dbReference type="NCBI Taxonomy" id="2741071"/>
    <lineage>
        <taxon>Bacteria</taxon>
        <taxon>Pseudomonadati</taxon>
        <taxon>Myxococcota</taxon>
        <taxon>Myxococcia</taxon>
        <taxon>Myxococcales</taxon>
        <taxon>Sorangiineae</taxon>
        <taxon>Pendulisporaceae</taxon>
        <taxon>Pendulispora</taxon>
    </lineage>
</organism>
<keyword evidence="2 9" id="KW-0963">Cytoplasm</keyword>
<dbReference type="Pfam" id="PF05746">
    <property type="entry name" value="DALR_1"/>
    <property type="match status" value="1"/>
</dbReference>
<evidence type="ECO:0000256" key="7">
    <source>
        <dbReference type="ARBA" id="ARBA00023146"/>
    </source>
</evidence>
<dbReference type="PANTHER" id="PTHR11956">
    <property type="entry name" value="ARGINYL-TRNA SYNTHETASE"/>
    <property type="match status" value="1"/>
</dbReference>
<proteinExistence type="inferred from homology"/>
<dbReference type="HAMAP" id="MF_00123">
    <property type="entry name" value="Arg_tRNA_synth"/>
    <property type="match status" value="1"/>
</dbReference>
<dbReference type="NCBIfam" id="TIGR00456">
    <property type="entry name" value="argS"/>
    <property type="match status" value="1"/>
</dbReference>
<evidence type="ECO:0000256" key="5">
    <source>
        <dbReference type="ARBA" id="ARBA00022840"/>
    </source>
</evidence>
<feature type="domain" description="Arginyl tRNA synthetase N-terminal" evidence="12">
    <location>
        <begin position="10"/>
        <end position="87"/>
    </location>
</feature>
<evidence type="ECO:0000313" key="14">
    <source>
        <dbReference type="Proteomes" id="UP001370348"/>
    </source>
</evidence>
<keyword evidence="6 9" id="KW-0648">Protein biosynthesis</keyword>
<evidence type="ECO:0000256" key="1">
    <source>
        <dbReference type="ARBA" id="ARBA00005594"/>
    </source>
</evidence>
<keyword evidence="4 9" id="KW-0547">Nucleotide-binding</keyword>
<comment type="subunit">
    <text evidence="9">Monomer.</text>
</comment>
<dbReference type="SUPFAM" id="SSF55190">
    <property type="entry name" value="Arginyl-tRNA synthetase (ArgRS), N-terminal 'additional' domain"/>
    <property type="match status" value="1"/>
</dbReference>
<comment type="similarity">
    <text evidence="1 9 10">Belongs to the class-I aminoacyl-tRNA synthetase family.</text>
</comment>
<name>A0ABZ2LYY0_9BACT</name>
<dbReference type="RefSeq" id="WP_394825566.1">
    <property type="nucleotide sequence ID" value="NZ_CP089984.1"/>
</dbReference>
<evidence type="ECO:0000256" key="8">
    <source>
        <dbReference type="ARBA" id="ARBA00049339"/>
    </source>
</evidence>
<dbReference type="GO" id="GO:0004814">
    <property type="term" value="F:arginine-tRNA ligase activity"/>
    <property type="evidence" value="ECO:0007669"/>
    <property type="project" value="UniProtKB-EC"/>
</dbReference>
<keyword evidence="3 9" id="KW-0436">Ligase</keyword>
<dbReference type="PANTHER" id="PTHR11956:SF5">
    <property type="entry name" value="ARGININE--TRNA LIGASE, CYTOPLASMIC"/>
    <property type="match status" value="1"/>
</dbReference>
<protein>
    <recommendedName>
        <fullName evidence="9">Arginine--tRNA ligase</fullName>
        <ecNumber evidence="9">6.1.1.19</ecNumber>
    </recommendedName>
    <alternativeName>
        <fullName evidence="9">Arginyl-tRNA synthetase</fullName>
        <shortName evidence="9">ArgRS</shortName>
    </alternativeName>
</protein>
<dbReference type="SMART" id="SM00836">
    <property type="entry name" value="DALR_1"/>
    <property type="match status" value="1"/>
</dbReference>
<dbReference type="InterPro" id="IPR036695">
    <property type="entry name" value="Arg-tRNA-synth_N_sf"/>
</dbReference>
<dbReference type="SUPFAM" id="SSF47323">
    <property type="entry name" value="Anticodon-binding domain of a subclass of class I aminoacyl-tRNA synthetases"/>
    <property type="match status" value="1"/>
</dbReference>
<evidence type="ECO:0000259" key="11">
    <source>
        <dbReference type="SMART" id="SM00836"/>
    </source>
</evidence>
<reference evidence="13 14" key="1">
    <citation type="submission" date="2021-12" db="EMBL/GenBank/DDBJ databases">
        <title>Discovery of the Pendulisporaceae a myxobacterial family with distinct sporulation behavior and unique specialized metabolism.</title>
        <authorList>
            <person name="Garcia R."/>
            <person name="Popoff A."/>
            <person name="Bader C.D."/>
            <person name="Loehr J."/>
            <person name="Walesch S."/>
            <person name="Walt C."/>
            <person name="Boldt J."/>
            <person name="Bunk B."/>
            <person name="Haeckl F.J.F.P.J."/>
            <person name="Gunesch A.P."/>
            <person name="Birkelbach J."/>
            <person name="Nuebel U."/>
            <person name="Pietschmann T."/>
            <person name="Bach T."/>
            <person name="Mueller R."/>
        </authorList>
    </citation>
    <scope>NUCLEOTIDE SEQUENCE [LARGE SCALE GENOMIC DNA]</scope>
    <source>
        <strain evidence="13 14">MSr11954</strain>
    </source>
</reference>
<feature type="domain" description="DALR anticodon binding" evidence="11">
    <location>
        <begin position="464"/>
        <end position="589"/>
    </location>
</feature>
<evidence type="ECO:0000256" key="9">
    <source>
        <dbReference type="HAMAP-Rule" id="MF_00123"/>
    </source>
</evidence>
<dbReference type="EC" id="6.1.1.19" evidence="9"/>
<dbReference type="PRINTS" id="PR01038">
    <property type="entry name" value="TRNASYNTHARG"/>
</dbReference>
<evidence type="ECO:0000256" key="6">
    <source>
        <dbReference type="ARBA" id="ARBA00022917"/>
    </source>
</evidence>
<dbReference type="Pfam" id="PF00750">
    <property type="entry name" value="tRNA-synt_1d"/>
    <property type="match status" value="1"/>
</dbReference>
<dbReference type="InterPro" id="IPR009080">
    <property type="entry name" value="tRNAsynth_Ia_anticodon-bd"/>
</dbReference>
<dbReference type="EMBL" id="CP089984">
    <property type="protein sequence ID" value="WXB15935.1"/>
    <property type="molecule type" value="Genomic_DNA"/>
</dbReference>
<dbReference type="SMART" id="SM01016">
    <property type="entry name" value="Arg_tRNA_synt_N"/>
    <property type="match status" value="1"/>
</dbReference>
<dbReference type="InterPro" id="IPR005148">
    <property type="entry name" value="Arg-tRNA-synth_N"/>
</dbReference>
<dbReference type="InterPro" id="IPR001412">
    <property type="entry name" value="aa-tRNA-synth_I_CS"/>
</dbReference>
<dbReference type="InterPro" id="IPR035684">
    <property type="entry name" value="ArgRS_core"/>
</dbReference>